<sequence>MLEQRATLGDEARLLGEQGDQRGGERGILDAGRLAQSGGHGHERRQGRVPAVRGAPEAVEAAGRGVVVAETSGERVVGCRAVGAGCGHAASSSPRRIL</sequence>
<dbReference type="AlphaFoldDB" id="A0A251YT81"/>
<proteinExistence type="predicted"/>
<reference evidence="2 3" key="1">
    <citation type="submission" date="2016-08" db="EMBL/GenBank/DDBJ databases">
        <title>Genome sequence of Clavibacter michiganensis spp strain CFBP8017.</title>
        <authorList>
            <person name="Thapa S.P."/>
            <person name="Coaker G."/>
            <person name="Jacques M.-A."/>
        </authorList>
    </citation>
    <scope>NUCLEOTIDE SEQUENCE [LARGE SCALE GENOMIC DNA]</scope>
    <source>
        <strain evidence="2">CFBP8017</strain>
    </source>
</reference>
<accession>A0A251YT81</accession>
<name>A0A251YT81_9MICO</name>
<evidence type="ECO:0000313" key="2">
    <source>
        <dbReference type="EMBL" id="OUE27415.1"/>
    </source>
</evidence>
<evidence type="ECO:0000313" key="3">
    <source>
        <dbReference type="Proteomes" id="UP000195011"/>
    </source>
</evidence>
<feature type="compositionally biased region" description="Basic and acidic residues" evidence="1">
    <location>
        <begin position="8"/>
        <end position="28"/>
    </location>
</feature>
<comment type="caution">
    <text evidence="2">The sequence shown here is derived from an EMBL/GenBank/DDBJ whole genome shotgun (WGS) entry which is preliminary data.</text>
</comment>
<feature type="region of interest" description="Disordered" evidence="1">
    <location>
        <begin position="1"/>
        <end position="54"/>
    </location>
</feature>
<dbReference type="EMBL" id="MDJY01000018">
    <property type="protein sequence ID" value="OUE27415.1"/>
    <property type="molecule type" value="Genomic_DNA"/>
</dbReference>
<dbReference type="Proteomes" id="UP000195011">
    <property type="component" value="Unassembled WGS sequence"/>
</dbReference>
<gene>
    <name evidence="2" type="ORF">BFL36_02880</name>
</gene>
<evidence type="ECO:0000256" key="1">
    <source>
        <dbReference type="SAM" id="MobiDB-lite"/>
    </source>
</evidence>
<protein>
    <submittedName>
        <fullName evidence="2">Uncharacterized protein</fullName>
    </submittedName>
</protein>
<organism evidence="2 3">
    <name type="scientific">Clavibacter michiganensis</name>
    <dbReference type="NCBI Taxonomy" id="28447"/>
    <lineage>
        <taxon>Bacteria</taxon>
        <taxon>Bacillati</taxon>
        <taxon>Actinomycetota</taxon>
        <taxon>Actinomycetes</taxon>
        <taxon>Micrococcales</taxon>
        <taxon>Microbacteriaceae</taxon>
        <taxon>Clavibacter</taxon>
    </lineage>
</organism>